<evidence type="ECO:0000256" key="1">
    <source>
        <dbReference type="SAM" id="MobiDB-lite"/>
    </source>
</evidence>
<dbReference type="Pfam" id="PF20478">
    <property type="entry name" value="P2RX7_C"/>
    <property type="match status" value="1"/>
</dbReference>
<feature type="region of interest" description="Disordered" evidence="1">
    <location>
        <begin position="1"/>
        <end position="32"/>
    </location>
</feature>
<evidence type="ECO:0000313" key="3">
    <source>
        <dbReference type="EMBL" id="CAB4036119.1"/>
    </source>
</evidence>
<feature type="domain" description="P2X purinoreceptor 7 intracellular" evidence="2">
    <location>
        <begin position="132"/>
        <end position="269"/>
    </location>
</feature>
<dbReference type="OrthoDB" id="5985113at2759"/>
<proteinExistence type="predicted"/>
<accession>A0A6S7LP02</accession>
<evidence type="ECO:0000313" key="4">
    <source>
        <dbReference type="Proteomes" id="UP001152795"/>
    </source>
</evidence>
<dbReference type="AlphaFoldDB" id="A0A6S7LP02"/>
<gene>
    <name evidence="3" type="ORF">PACLA_8A045941</name>
</gene>
<feature type="compositionally biased region" description="Basic and acidic residues" evidence="1">
    <location>
        <begin position="8"/>
        <end position="27"/>
    </location>
</feature>
<evidence type="ECO:0000259" key="2">
    <source>
        <dbReference type="Pfam" id="PF20478"/>
    </source>
</evidence>
<dbReference type="PANTHER" id="PTHR36981">
    <property type="entry name" value="ZGC:195170"/>
    <property type="match status" value="1"/>
</dbReference>
<reference evidence="3" key="1">
    <citation type="submission" date="2020-04" db="EMBL/GenBank/DDBJ databases">
        <authorList>
            <person name="Alioto T."/>
            <person name="Alioto T."/>
            <person name="Gomez Garrido J."/>
        </authorList>
    </citation>
    <scope>NUCLEOTIDE SEQUENCE</scope>
    <source>
        <strain evidence="3">A484AB</strain>
    </source>
</reference>
<dbReference type="PANTHER" id="PTHR36981:SF3">
    <property type="entry name" value="UBIQUITIN-LIKE PROTEASE FAMILY PROFILE DOMAIN-CONTAINING PROTEIN"/>
    <property type="match status" value="1"/>
</dbReference>
<sequence>MSSSINEKLSDCKCRNTCSKKDGEKKKGCPCRTAGRYCSQLCVCGNKEKSCINKEGYVPPPKKKRSKSQSAGQSSHDDQSNDLSTPALRQSEDDENRLENNQVKAFLETLDADMVKQLATCVLQKGVGSMDYIHSMMIVMYEGDEDEVPPVQQNIQEASSPSNSNARQEPVPDWCRCDHCFIMPQAIENKCCKHKKCVTNTRRFRKLCLDPEFLLLSSRNVGDIRNDPHDNNTRAFRKQAYRHYILDTYGYLGKGNRKVAPSCVVTCIR</sequence>
<name>A0A6S7LP02_PARCT</name>
<keyword evidence="4" id="KW-1185">Reference proteome</keyword>
<dbReference type="InterPro" id="IPR046815">
    <property type="entry name" value="P2RX7_C"/>
</dbReference>
<feature type="region of interest" description="Disordered" evidence="1">
    <location>
        <begin position="51"/>
        <end position="97"/>
    </location>
</feature>
<organism evidence="3 4">
    <name type="scientific">Paramuricea clavata</name>
    <name type="common">Red gorgonian</name>
    <name type="synonym">Violescent sea-whip</name>
    <dbReference type="NCBI Taxonomy" id="317549"/>
    <lineage>
        <taxon>Eukaryota</taxon>
        <taxon>Metazoa</taxon>
        <taxon>Cnidaria</taxon>
        <taxon>Anthozoa</taxon>
        <taxon>Octocorallia</taxon>
        <taxon>Malacalcyonacea</taxon>
        <taxon>Plexauridae</taxon>
        <taxon>Paramuricea</taxon>
    </lineage>
</organism>
<protein>
    <submittedName>
        <fullName evidence="3">P2X purinoceptor 7-like</fullName>
    </submittedName>
</protein>
<dbReference type="Proteomes" id="UP001152795">
    <property type="component" value="Unassembled WGS sequence"/>
</dbReference>
<dbReference type="EMBL" id="CACRXK020021715">
    <property type="protein sequence ID" value="CAB4036119.1"/>
    <property type="molecule type" value="Genomic_DNA"/>
</dbReference>
<comment type="caution">
    <text evidence="3">The sequence shown here is derived from an EMBL/GenBank/DDBJ whole genome shotgun (WGS) entry which is preliminary data.</text>
</comment>